<dbReference type="RefSeq" id="WP_147669581.1">
    <property type="nucleotide sequence ID" value="NZ_CP120678.1"/>
</dbReference>
<accession>A0A9Y2AGU4</accession>
<dbReference type="InterPro" id="IPR015943">
    <property type="entry name" value="WD40/YVTN_repeat-like_dom_sf"/>
</dbReference>
<evidence type="ECO:0000313" key="2">
    <source>
        <dbReference type="Proteomes" id="UP001243623"/>
    </source>
</evidence>
<dbReference type="Gene3D" id="2.130.10.10">
    <property type="entry name" value="YVTN repeat-like/Quinoprotein amine dehydrogenase"/>
    <property type="match status" value="2"/>
</dbReference>
<dbReference type="AlphaFoldDB" id="A0A9Y2AGU4"/>
<evidence type="ECO:0000313" key="1">
    <source>
        <dbReference type="EMBL" id="WIW70554.1"/>
    </source>
</evidence>
<keyword evidence="2" id="KW-1185">Reference proteome</keyword>
<proteinExistence type="predicted"/>
<dbReference type="KEGG" id="sgbi:P3F81_11805"/>
<dbReference type="SUPFAM" id="SSF50969">
    <property type="entry name" value="YVTN repeat-like/Quinoprotein amine dehydrogenase"/>
    <property type="match status" value="1"/>
</dbReference>
<dbReference type="InterPro" id="IPR051200">
    <property type="entry name" value="Host-pathogen_enzymatic-act"/>
</dbReference>
<name>A0A9Y2AGU4_9FIRM</name>
<dbReference type="PANTHER" id="PTHR47197:SF3">
    <property type="entry name" value="DIHYDRO-HEME D1 DEHYDROGENASE"/>
    <property type="match status" value="1"/>
</dbReference>
<dbReference type="PANTHER" id="PTHR47197">
    <property type="entry name" value="PROTEIN NIRF"/>
    <property type="match status" value="1"/>
</dbReference>
<organism evidence="1 2">
    <name type="scientific">Selenobaculum gibii</name>
    <dbReference type="NCBI Taxonomy" id="3054208"/>
    <lineage>
        <taxon>Bacteria</taxon>
        <taxon>Bacillati</taxon>
        <taxon>Bacillota</taxon>
        <taxon>Negativicutes</taxon>
        <taxon>Selenomonadales</taxon>
        <taxon>Selenomonadaceae</taxon>
        <taxon>Selenobaculum</taxon>
    </lineage>
</organism>
<evidence type="ECO:0008006" key="3">
    <source>
        <dbReference type="Google" id="ProtNLM"/>
    </source>
</evidence>
<dbReference type="Proteomes" id="UP001243623">
    <property type="component" value="Chromosome"/>
</dbReference>
<dbReference type="InterPro" id="IPR011044">
    <property type="entry name" value="Quino_amine_DH_bsu"/>
</dbReference>
<sequence>MELTNAKLLAIDLGTSEVLSIDLTSQAILSRIPYLNTYTPTGLFINAARTKACLAATTSHEGALFIIDIATNSLYKLPIPLPHLSQITLTDDFKTAYFVDQTATLHHLDTTTMKTTPLVNPDITTCRCNGICILNNTIYTIWENDDQGIIAGFSPQGQVVFERFIGGIPTNLFALPNKVMTTFTRNKLHGEGLAIFPLDEMEAPNYLVINPADNCAISAYPCHITLNDEQTIAYVTNEDSGSISVIDLETMQITTSIQIGRSITTFSLLSDSRFAIAGSNMFADLSLIDTVNRRLMAVSETSGELSSWFCLYS</sequence>
<gene>
    <name evidence="1" type="ORF">P3F81_11805</name>
</gene>
<reference evidence="1" key="1">
    <citation type="submission" date="2023-03" db="EMBL/GenBank/DDBJ databases">
        <title>Selenobaculum gbiensis gen. nov. sp. nov., a new bacterium isolated from the gut microbiota of IBD patient.</title>
        <authorList>
            <person name="Yeo S."/>
            <person name="Park H."/>
            <person name="Huh C.S."/>
        </authorList>
    </citation>
    <scope>NUCLEOTIDE SEQUENCE</scope>
    <source>
        <strain evidence="1">ICN-92133</strain>
    </source>
</reference>
<protein>
    <recommendedName>
        <fullName evidence="3">YncE family protein</fullName>
    </recommendedName>
</protein>
<dbReference type="EMBL" id="CP120678">
    <property type="protein sequence ID" value="WIW70554.1"/>
    <property type="molecule type" value="Genomic_DNA"/>
</dbReference>